<gene>
    <name evidence="2" type="ORF">EK21DRAFT_112891</name>
</gene>
<evidence type="ECO:0000256" key="1">
    <source>
        <dbReference type="SAM" id="MobiDB-lite"/>
    </source>
</evidence>
<dbReference type="EMBL" id="ML978200">
    <property type="protein sequence ID" value="KAF2029519.1"/>
    <property type="molecule type" value="Genomic_DNA"/>
</dbReference>
<dbReference type="OrthoDB" id="3800736at2759"/>
<proteinExistence type="predicted"/>
<comment type="caution">
    <text evidence="2">The sequence shown here is derived from an EMBL/GenBank/DDBJ whole genome shotgun (WGS) entry which is preliminary data.</text>
</comment>
<keyword evidence="3" id="KW-1185">Reference proteome</keyword>
<dbReference type="Proteomes" id="UP000799777">
    <property type="component" value="Unassembled WGS sequence"/>
</dbReference>
<feature type="region of interest" description="Disordered" evidence="1">
    <location>
        <begin position="1"/>
        <end position="44"/>
    </location>
</feature>
<dbReference type="AlphaFoldDB" id="A0A9P4LN35"/>
<sequence length="304" mass="33006">MSSQDKGKDCMAYSGEEPTEDESAGELIGSMSTSEDDSAEQPPSMPLTVQVPHVASYQPSPCPSLSDNLAVYSSIPQNALQGAVDTTSFGVGNCTAGHQPAIIFDQTPLPKFVGPVFGSIQELEDYLRTPAWKPTLGMYGKPMTGLDIARCVHILYDALVDVESVWDEDAHPECALGFVAGGDWSNQKDLQAIAVFVLHTIFRVHSHGLAGLVHHLPNAEHPKVFDQLQHPSASPLDGPDIVGTIAKIWTVLSKEQSFKDWWNALPDVQMGMCLLQLPYADVMVNDQIVSHPTTAEALMVWTQI</sequence>
<reference evidence="2" key="1">
    <citation type="journal article" date="2020" name="Stud. Mycol.">
        <title>101 Dothideomycetes genomes: a test case for predicting lifestyles and emergence of pathogens.</title>
        <authorList>
            <person name="Haridas S."/>
            <person name="Albert R."/>
            <person name="Binder M."/>
            <person name="Bloem J."/>
            <person name="Labutti K."/>
            <person name="Salamov A."/>
            <person name="Andreopoulos B."/>
            <person name="Baker S."/>
            <person name="Barry K."/>
            <person name="Bills G."/>
            <person name="Bluhm B."/>
            <person name="Cannon C."/>
            <person name="Castanera R."/>
            <person name="Culley D."/>
            <person name="Daum C."/>
            <person name="Ezra D."/>
            <person name="Gonzalez J."/>
            <person name="Henrissat B."/>
            <person name="Kuo A."/>
            <person name="Liang C."/>
            <person name="Lipzen A."/>
            <person name="Lutzoni F."/>
            <person name="Magnuson J."/>
            <person name="Mondo S."/>
            <person name="Nolan M."/>
            <person name="Ohm R."/>
            <person name="Pangilinan J."/>
            <person name="Park H.-J."/>
            <person name="Ramirez L."/>
            <person name="Alfaro M."/>
            <person name="Sun H."/>
            <person name="Tritt A."/>
            <person name="Yoshinaga Y."/>
            <person name="Zwiers L.-H."/>
            <person name="Turgeon B."/>
            <person name="Goodwin S."/>
            <person name="Spatafora J."/>
            <person name="Crous P."/>
            <person name="Grigoriev I."/>
        </authorList>
    </citation>
    <scope>NUCLEOTIDE SEQUENCE</scope>
    <source>
        <strain evidence="2">CBS 110217</strain>
    </source>
</reference>
<evidence type="ECO:0000313" key="3">
    <source>
        <dbReference type="Proteomes" id="UP000799777"/>
    </source>
</evidence>
<accession>A0A9P4LN35</accession>
<protein>
    <submittedName>
        <fullName evidence="2">Uncharacterized protein</fullName>
    </submittedName>
</protein>
<name>A0A9P4LN35_9PLEO</name>
<evidence type="ECO:0000313" key="2">
    <source>
        <dbReference type="EMBL" id="KAF2029519.1"/>
    </source>
</evidence>
<organism evidence="2 3">
    <name type="scientific">Setomelanomma holmii</name>
    <dbReference type="NCBI Taxonomy" id="210430"/>
    <lineage>
        <taxon>Eukaryota</taxon>
        <taxon>Fungi</taxon>
        <taxon>Dikarya</taxon>
        <taxon>Ascomycota</taxon>
        <taxon>Pezizomycotina</taxon>
        <taxon>Dothideomycetes</taxon>
        <taxon>Pleosporomycetidae</taxon>
        <taxon>Pleosporales</taxon>
        <taxon>Pleosporineae</taxon>
        <taxon>Phaeosphaeriaceae</taxon>
        <taxon>Setomelanomma</taxon>
    </lineage>
</organism>